<dbReference type="Proteomes" id="UP000199361">
    <property type="component" value="Unassembled WGS sequence"/>
</dbReference>
<feature type="region of interest" description="Disordered" evidence="2">
    <location>
        <begin position="61"/>
        <end position="81"/>
    </location>
</feature>
<feature type="coiled-coil region" evidence="1">
    <location>
        <begin position="96"/>
        <end position="123"/>
    </location>
</feature>
<accession>A0A1I0HZZ9</accession>
<dbReference type="RefSeq" id="WP_091081710.1">
    <property type="nucleotide sequence ID" value="NZ_FOHX01000004.1"/>
</dbReference>
<dbReference type="STRING" id="568860.SAMN05421811_104600"/>
<evidence type="ECO:0000313" key="4">
    <source>
        <dbReference type="Proteomes" id="UP000199361"/>
    </source>
</evidence>
<reference evidence="3 4" key="1">
    <citation type="submission" date="2016-10" db="EMBL/GenBank/DDBJ databases">
        <authorList>
            <person name="de Groot N.N."/>
        </authorList>
    </citation>
    <scope>NUCLEOTIDE SEQUENCE [LARGE SCALE GENOMIC DNA]</scope>
    <source>
        <strain evidence="3 4">CGMCC 4.5598</strain>
    </source>
</reference>
<sequence>MVRLGDFLARFRPSGVPGAAAPSGVPADYAAEQVDELEPVFAALAGVQAACADKRERAERRAGEVHAHARDQAAAMVASARAEADAERARAAAHVRDRDEQAVAELMREAAAAAEEVRRRSAERMPEMVARVTGLVRSLADEPS</sequence>
<keyword evidence="4" id="KW-1185">Reference proteome</keyword>
<keyword evidence="1" id="KW-0175">Coiled coil</keyword>
<dbReference type="Gene3D" id="1.20.5.2950">
    <property type="match status" value="1"/>
</dbReference>
<name>A0A1I0HZZ9_9ACTN</name>
<organism evidence="3 4">
    <name type="scientific">Nonomuraea wenchangensis</name>
    <dbReference type="NCBI Taxonomy" id="568860"/>
    <lineage>
        <taxon>Bacteria</taxon>
        <taxon>Bacillati</taxon>
        <taxon>Actinomycetota</taxon>
        <taxon>Actinomycetes</taxon>
        <taxon>Streptosporangiales</taxon>
        <taxon>Streptosporangiaceae</taxon>
        <taxon>Nonomuraea</taxon>
    </lineage>
</organism>
<evidence type="ECO:0000256" key="1">
    <source>
        <dbReference type="SAM" id="Coils"/>
    </source>
</evidence>
<evidence type="ECO:0000256" key="2">
    <source>
        <dbReference type="SAM" id="MobiDB-lite"/>
    </source>
</evidence>
<gene>
    <name evidence="3" type="ORF">SAMN05421811_104600</name>
</gene>
<dbReference type="AlphaFoldDB" id="A0A1I0HZZ9"/>
<proteinExistence type="predicted"/>
<protein>
    <submittedName>
        <fullName evidence="3">Uncharacterized protein</fullName>
    </submittedName>
</protein>
<dbReference type="EMBL" id="FOHX01000004">
    <property type="protein sequence ID" value="SET89820.1"/>
    <property type="molecule type" value="Genomic_DNA"/>
</dbReference>
<feature type="compositionally biased region" description="Low complexity" evidence="2">
    <location>
        <begin position="72"/>
        <end position="81"/>
    </location>
</feature>
<feature type="compositionally biased region" description="Basic and acidic residues" evidence="2">
    <location>
        <begin position="61"/>
        <end position="71"/>
    </location>
</feature>
<evidence type="ECO:0000313" key="3">
    <source>
        <dbReference type="EMBL" id="SET89820.1"/>
    </source>
</evidence>